<dbReference type="eggNOG" id="KOG2624">
    <property type="taxonomic scope" value="Eukaryota"/>
</dbReference>
<protein>
    <recommendedName>
        <fullName evidence="2">Partial AB-hydrolase lipase domain-containing protein</fullName>
    </recommendedName>
</protein>
<name>T1KPI8_TETUR</name>
<reference evidence="3" key="2">
    <citation type="submission" date="2015-06" db="UniProtKB">
        <authorList>
            <consortium name="EnsemblMetazoa"/>
        </authorList>
    </citation>
    <scope>IDENTIFICATION</scope>
</reference>
<dbReference type="Gene3D" id="3.40.50.1820">
    <property type="entry name" value="alpha/beta hydrolase"/>
    <property type="match status" value="1"/>
</dbReference>
<keyword evidence="4" id="KW-1185">Reference proteome</keyword>
<dbReference type="HOGENOM" id="CLU_1688976_0_0_1"/>
<feature type="signal peptide" evidence="1">
    <location>
        <begin position="1"/>
        <end position="32"/>
    </location>
</feature>
<dbReference type="SUPFAM" id="SSF53474">
    <property type="entry name" value="alpha/beta-Hydrolases"/>
    <property type="match status" value="1"/>
</dbReference>
<evidence type="ECO:0000256" key="1">
    <source>
        <dbReference type="SAM" id="SignalP"/>
    </source>
</evidence>
<dbReference type="PANTHER" id="PTHR11005">
    <property type="entry name" value="LYSOSOMAL ACID LIPASE-RELATED"/>
    <property type="match status" value="1"/>
</dbReference>
<evidence type="ECO:0000313" key="3">
    <source>
        <dbReference type="EnsemblMetazoa" id="tetur17g00630.1"/>
    </source>
</evidence>
<accession>T1KPI8</accession>
<dbReference type="InterPro" id="IPR029058">
    <property type="entry name" value="AB_hydrolase_fold"/>
</dbReference>
<feature type="domain" description="Partial AB-hydrolase lipase" evidence="2">
    <location>
        <begin position="65"/>
        <end position="113"/>
    </location>
</feature>
<dbReference type="GO" id="GO:0006629">
    <property type="term" value="P:lipid metabolic process"/>
    <property type="evidence" value="ECO:0007669"/>
    <property type="project" value="InterPro"/>
</dbReference>
<feature type="chain" id="PRO_5004581559" description="Partial AB-hydrolase lipase domain-containing protein" evidence="1">
    <location>
        <begin position="33"/>
        <end position="156"/>
    </location>
</feature>
<evidence type="ECO:0000313" key="4">
    <source>
        <dbReference type="Proteomes" id="UP000015104"/>
    </source>
</evidence>
<dbReference type="EnsemblMetazoa" id="tetur17g00630.1">
    <property type="protein sequence ID" value="tetur17g00630.1"/>
    <property type="gene ID" value="tetur17g00630"/>
</dbReference>
<sequence length="156" mass="17772">MGSTLLQLFHLSIIPSFLLSLLLSSNYLNVSSQNLPPPENPNFEQEQLILNPFKTTLNQGLTCGQLIVSRGFKYERHFVTTEDGYILQLYRIINQYAQAARGRNLKPILVLHGGFTLALALANREFDVWLGNVRRNVNSLNHTRLDPHRGKNFNLI</sequence>
<evidence type="ECO:0000259" key="2">
    <source>
        <dbReference type="Pfam" id="PF04083"/>
    </source>
</evidence>
<proteinExistence type="predicted"/>
<dbReference type="InterPro" id="IPR006693">
    <property type="entry name" value="AB_hydrolase_lipase"/>
</dbReference>
<dbReference type="EMBL" id="CAEY01000330">
    <property type="status" value="NOT_ANNOTATED_CDS"/>
    <property type="molecule type" value="Genomic_DNA"/>
</dbReference>
<dbReference type="Pfam" id="PF04083">
    <property type="entry name" value="Abhydro_lipase"/>
    <property type="match status" value="1"/>
</dbReference>
<dbReference type="Proteomes" id="UP000015104">
    <property type="component" value="Unassembled WGS sequence"/>
</dbReference>
<keyword evidence="1" id="KW-0732">Signal</keyword>
<organism evidence="3 4">
    <name type="scientific">Tetranychus urticae</name>
    <name type="common">Two-spotted spider mite</name>
    <dbReference type="NCBI Taxonomy" id="32264"/>
    <lineage>
        <taxon>Eukaryota</taxon>
        <taxon>Metazoa</taxon>
        <taxon>Ecdysozoa</taxon>
        <taxon>Arthropoda</taxon>
        <taxon>Chelicerata</taxon>
        <taxon>Arachnida</taxon>
        <taxon>Acari</taxon>
        <taxon>Acariformes</taxon>
        <taxon>Trombidiformes</taxon>
        <taxon>Prostigmata</taxon>
        <taxon>Eleutherengona</taxon>
        <taxon>Raphignathae</taxon>
        <taxon>Tetranychoidea</taxon>
        <taxon>Tetranychidae</taxon>
        <taxon>Tetranychus</taxon>
    </lineage>
</organism>
<reference evidence="4" key="1">
    <citation type="submission" date="2011-08" db="EMBL/GenBank/DDBJ databases">
        <authorList>
            <person name="Rombauts S."/>
        </authorList>
    </citation>
    <scope>NUCLEOTIDE SEQUENCE</scope>
    <source>
        <strain evidence="4">London</strain>
    </source>
</reference>
<dbReference type="AlphaFoldDB" id="T1KPI8"/>